<dbReference type="KEGG" id="cef:CE2107"/>
<evidence type="ECO:0000256" key="1">
    <source>
        <dbReference type="SAM" id="MobiDB-lite"/>
    </source>
</evidence>
<evidence type="ECO:0000313" key="3">
    <source>
        <dbReference type="Proteomes" id="UP000001409"/>
    </source>
</evidence>
<name>Q8FNN7_COREF</name>
<proteinExistence type="predicted"/>
<keyword evidence="3" id="KW-1185">Reference proteome</keyword>
<dbReference type="Proteomes" id="UP000001409">
    <property type="component" value="Chromosome"/>
</dbReference>
<reference evidence="2 3" key="1">
    <citation type="journal article" date="2003" name="Genome Res.">
        <title>Comparative complete genome sequence analysis of the amino acid replacements responsible for the thermostability of Corynebacterium efficiens.</title>
        <authorList>
            <person name="Nishio Y."/>
            <person name="Nakamura Y."/>
            <person name="Kawarabayasi Y."/>
            <person name="Usuda Y."/>
            <person name="Kimura E."/>
            <person name="Sugimoto S."/>
            <person name="Matsui K."/>
            <person name="Yamagishi A."/>
            <person name="Kikuchi H."/>
            <person name="Ikeo K."/>
            <person name="Gojobori T."/>
        </authorList>
    </citation>
    <scope>NUCLEOTIDE SEQUENCE [LARGE SCALE GENOMIC DNA]</scope>
    <source>
        <strain evidence="3">DSM 44549 / YS-314 / AJ 12310 / JCM 11189 / NBRC 100395</strain>
    </source>
</reference>
<sequence length="76" mass="7602">MMLVDASAPSSRMPPEDSPGGAPAVSSRAPSAHPARRSNALAAMTVVLMVSTSPLSTATRGLPRAGDGVRTKGADT</sequence>
<dbReference type="STRING" id="196164.gene:10742535"/>
<dbReference type="HOGENOM" id="CLU_2648344_0_0_11"/>
<protein>
    <submittedName>
        <fullName evidence="2">Uncharacterized protein</fullName>
    </submittedName>
</protein>
<dbReference type="AlphaFoldDB" id="Q8FNN7"/>
<feature type="region of interest" description="Disordered" evidence="1">
    <location>
        <begin position="54"/>
        <end position="76"/>
    </location>
</feature>
<feature type="compositionally biased region" description="Basic and acidic residues" evidence="1">
    <location>
        <begin position="67"/>
        <end position="76"/>
    </location>
</feature>
<evidence type="ECO:0000313" key="2">
    <source>
        <dbReference type="EMBL" id="BAC18917.1"/>
    </source>
</evidence>
<feature type="region of interest" description="Disordered" evidence="1">
    <location>
        <begin position="1"/>
        <end position="37"/>
    </location>
</feature>
<dbReference type="EMBL" id="BA000035">
    <property type="protein sequence ID" value="BAC18917.1"/>
    <property type="molecule type" value="Genomic_DNA"/>
</dbReference>
<accession>Q8FNN7</accession>
<organism evidence="2 3">
    <name type="scientific">Corynebacterium efficiens (strain DSM 44549 / YS-314 / AJ 12310 / JCM 11189 / NBRC 100395)</name>
    <dbReference type="NCBI Taxonomy" id="196164"/>
    <lineage>
        <taxon>Bacteria</taxon>
        <taxon>Bacillati</taxon>
        <taxon>Actinomycetota</taxon>
        <taxon>Actinomycetes</taxon>
        <taxon>Mycobacteriales</taxon>
        <taxon>Corynebacteriaceae</taxon>
        <taxon>Corynebacterium</taxon>
    </lineage>
</organism>